<evidence type="ECO:0000313" key="16">
    <source>
        <dbReference type="Proteomes" id="UP000828390"/>
    </source>
</evidence>
<keyword evidence="7" id="KW-0540">Nuclease</keyword>
<comment type="cofactor">
    <cofactor evidence="1">
        <name>a divalent metal cation</name>
        <dbReference type="ChEBI" id="CHEBI:60240"/>
    </cofactor>
</comment>
<dbReference type="EMBL" id="JAIWYP010000002">
    <property type="protein sequence ID" value="KAH3865267.1"/>
    <property type="molecule type" value="Genomic_DNA"/>
</dbReference>
<comment type="caution">
    <text evidence="15">The sequence shown here is derived from an EMBL/GenBank/DDBJ whole genome shotgun (WGS) entry which is preliminary data.</text>
</comment>
<reference evidence="15" key="1">
    <citation type="journal article" date="2019" name="bioRxiv">
        <title>The Genome of the Zebra Mussel, Dreissena polymorpha: A Resource for Invasive Species Research.</title>
        <authorList>
            <person name="McCartney M.A."/>
            <person name="Auch B."/>
            <person name="Kono T."/>
            <person name="Mallez S."/>
            <person name="Zhang Y."/>
            <person name="Obille A."/>
            <person name="Becker A."/>
            <person name="Abrahante J.E."/>
            <person name="Garbe J."/>
            <person name="Badalamenti J.P."/>
            <person name="Herman A."/>
            <person name="Mangelson H."/>
            <person name="Liachko I."/>
            <person name="Sullivan S."/>
            <person name="Sone E.D."/>
            <person name="Koren S."/>
            <person name="Silverstein K.A.T."/>
            <person name="Beckman K.B."/>
            <person name="Gohl D.M."/>
        </authorList>
    </citation>
    <scope>NUCLEOTIDE SEQUENCE</scope>
    <source>
        <strain evidence="15">Duluth1</strain>
        <tissue evidence="15">Whole animal</tissue>
    </source>
</reference>
<dbReference type="GO" id="GO:0005737">
    <property type="term" value="C:cytoplasm"/>
    <property type="evidence" value="ECO:0007669"/>
    <property type="project" value="UniProtKB-SubCell"/>
</dbReference>
<evidence type="ECO:0000256" key="1">
    <source>
        <dbReference type="ARBA" id="ARBA00001968"/>
    </source>
</evidence>
<keyword evidence="9" id="KW-0378">Hydrolase</keyword>
<dbReference type="GO" id="GO:0004518">
    <property type="term" value="F:nuclease activity"/>
    <property type="evidence" value="ECO:0007669"/>
    <property type="project" value="UniProtKB-KW"/>
</dbReference>
<dbReference type="PANTHER" id="PTHR22930:SF289">
    <property type="entry name" value="DDE TNP4 DOMAIN-CONTAINING PROTEIN-RELATED"/>
    <property type="match status" value="1"/>
</dbReference>
<keyword evidence="16" id="KW-1185">Reference proteome</keyword>
<evidence type="ECO:0000256" key="6">
    <source>
        <dbReference type="ARBA" id="ARBA00022490"/>
    </source>
</evidence>
<dbReference type="GO" id="GO:0005634">
    <property type="term" value="C:nucleus"/>
    <property type="evidence" value="ECO:0007669"/>
    <property type="project" value="UniProtKB-SubCell"/>
</dbReference>
<sequence>MALSKQDFYRRCRIPNVLGAVDGTLVPILGPSENEEAYICRKGFHAINVQAVCDSRMNFIDVVAKWPGSQHDASIFNTCGLKEHLERTHAGILLGDSGYGLRRYLLTPKQNPMTESERRYNNYHARGRVVIERAFGVLKSRFRCLHKSGGVLPFNPTKSSHVVVACMKLHNLCITFNVKEPQDAVHVNELANEDVLNEHDDNAHSFRQAIINMF</sequence>
<comment type="similarity">
    <text evidence="4">Belongs to the HARBI1 family.</text>
</comment>
<dbReference type="Pfam" id="PF13359">
    <property type="entry name" value="DDE_Tnp_4"/>
    <property type="match status" value="1"/>
</dbReference>
<dbReference type="PRINTS" id="PR02086">
    <property type="entry name" value="PUTNUCHARBI1"/>
</dbReference>
<organism evidence="15 16">
    <name type="scientific">Dreissena polymorpha</name>
    <name type="common">Zebra mussel</name>
    <name type="synonym">Mytilus polymorpha</name>
    <dbReference type="NCBI Taxonomy" id="45954"/>
    <lineage>
        <taxon>Eukaryota</taxon>
        <taxon>Metazoa</taxon>
        <taxon>Spiralia</taxon>
        <taxon>Lophotrochozoa</taxon>
        <taxon>Mollusca</taxon>
        <taxon>Bivalvia</taxon>
        <taxon>Autobranchia</taxon>
        <taxon>Heteroconchia</taxon>
        <taxon>Euheterodonta</taxon>
        <taxon>Imparidentia</taxon>
        <taxon>Neoheterodontei</taxon>
        <taxon>Myida</taxon>
        <taxon>Dreissenoidea</taxon>
        <taxon>Dreissenidae</taxon>
        <taxon>Dreissena</taxon>
    </lineage>
</organism>
<dbReference type="OrthoDB" id="1515171at2759"/>
<dbReference type="PANTHER" id="PTHR22930">
    <property type="match status" value="1"/>
</dbReference>
<feature type="domain" description="DDE Tnp4" evidence="13">
    <location>
        <begin position="21"/>
        <end position="171"/>
    </location>
</feature>
<dbReference type="GO" id="GO:0046872">
    <property type="term" value="F:metal ion binding"/>
    <property type="evidence" value="ECO:0007669"/>
    <property type="project" value="UniProtKB-KW"/>
</dbReference>
<dbReference type="AlphaFoldDB" id="A0A9D4M524"/>
<dbReference type="InterPro" id="IPR027806">
    <property type="entry name" value="HARBI1_dom"/>
</dbReference>
<evidence type="ECO:0000256" key="4">
    <source>
        <dbReference type="ARBA" id="ARBA00006958"/>
    </source>
</evidence>
<comment type="function">
    <text evidence="12">Transposase-derived protein that may have nuclease activity. Does not have transposase activity.</text>
</comment>
<evidence type="ECO:0000259" key="13">
    <source>
        <dbReference type="Pfam" id="PF13359"/>
    </source>
</evidence>
<protein>
    <recommendedName>
        <fullName evidence="5">Putative nuclease HARBI1</fullName>
    </recommendedName>
    <alternativeName>
        <fullName evidence="11">Harbinger transposase-derived nuclease</fullName>
    </alternativeName>
</protein>
<name>A0A9D4M524_DREPO</name>
<evidence type="ECO:0000313" key="14">
    <source>
        <dbReference type="EMBL" id="KAH3865267.1"/>
    </source>
</evidence>
<evidence type="ECO:0000256" key="9">
    <source>
        <dbReference type="ARBA" id="ARBA00022801"/>
    </source>
</evidence>
<accession>A0A9D4M524</accession>
<evidence type="ECO:0000256" key="5">
    <source>
        <dbReference type="ARBA" id="ARBA00015519"/>
    </source>
</evidence>
<reference evidence="15" key="2">
    <citation type="submission" date="2020-11" db="EMBL/GenBank/DDBJ databases">
        <authorList>
            <person name="McCartney M.A."/>
            <person name="Auch B."/>
            <person name="Kono T."/>
            <person name="Mallez S."/>
            <person name="Becker A."/>
            <person name="Gohl D.M."/>
            <person name="Silverstein K.A.T."/>
            <person name="Koren S."/>
            <person name="Bechman K.B."/>
            <person name="Herman A."/>
            <person name="Abrahante J.E."/>
            <person name="Garbe J."/>
        </authorList>
    </citation>
    <scope>NUCLEOTIDE SEQUENCE</scope>
    <source>
        <strain evidence="15">Duluth1</strain>
        <tissue evidence="15">Whole animal</tissue>
    </source>
</reference>
<dbReference type="EMBL" id="JAIWYP010000002">
    <property type="protein sequence ID" value="KAH3869706.1"/>
    <property type="molecule type" value="Genomic_DNA"/>
</dbReference>
<dbReference type="GO" id="GO:0016787">
    <property type="term" value="F:hydrolase activity"/>
    <property type="evidence" value="ECO:0007669"/>
    <property type="project" value="UniProtKB-KW"/>
</dbReference>
<evidence type="ECO:0000256" key="7">
    <source>
        <dbReference type="ARBA" id="ARBA00022722"/>
    </source>
</evidence>
<evidence type="ECO:0000256" key="2">
    <source>
        <dbReference type="ARBA" id="ARBA00004123"/>
    </source>
</evidence>
<evidence type="ECO:0000256" key="12">
    <source>
        <dbReference type="ARBA" id="ARBA00045850"/>
    </source>
</evidence>
<comment type="subcellular location">
    <subcellularLocation>
        <location evidence="3">Cytoplasm</location>
    </subcellularLocation>
    <subcellularLocation>
        <location evidence="2">Nucleus</location>
    </subcellularLocation>
</comment>
<dbReference type="InterPro" id="IPR045249">
    <property type="entry name" value="HARBI1-like"/>
</dbReference>
<keyword evidence="10" id="KW-0539">Nucleus</keyword>
<dbReference type="Proteomes" id="UP000828390">
    <property type="component" value="Unassembled WGS sequence"/>
</dbReference>
<evidence type="ECO:0000256" key="3">
    <source>
        <dbReference type="ARBA" id="ARBA00004496"/>
    </source>
</evidence>
<keyword evidence="8" id="KW-0479">Metal-binding</keyword>
<evidence type="ECO:0000256" key="8">
    <source>
        <dbReference type="ARBA" id="ARBA00022723"/>
    </source>
</evidence>
<proteinExistence type="inferred from homology"/>
<gene>
    <name evidence="14" type="ORF">DPMN_028306</name>
    <name evidence="15" type="ORF">DPMN_032876</name>
</gene>
<dbReference type="InterPro" id="IPR026103">
    <property type="entry name" value="HARBI1_animal"/>
</dbReference>
<evidence type="ECO:0000256" key="10">
    <source>
        <dbReference type="ARBA" id="ARBA00023242"/>
    </source>
</evidence>
<keyword evidence="6" id="KW-0963">Cytoplasm</keyword>
<evidence type="ECO:0000256" key="11">
    <source>
        <dbReference type="ARBA" id="ARBA00030126"/>
    </source>
</evidence>
<evidence type="ECO:0000313" key="15">
    <source>
        <dbReference type="EMBL" id="KAH3869706.1"/>
    </source>
</evidence>